<evidence type="ECO:0000313" key="9">
    <source>
        <dbReference type="EMBL" id="ETR68596.1"/>
    </source>
</evidence>
<protein>
    <submittedName>
        <fullName evidence="9">Permease</fullName>
    </submittedName>
</protein>
<feature type="transmembrane region" description="Helical" evidence="8">
    <location>
        <begin position="185"/>
        <end position="209"/>
    </location>
</feature>
<keyword evidence="6 8" id="KW-1133">Transmembrane helix</keyword>
<feature type="transmembrane region" description="Helical" evidence="8">
    <location>
        <begin position="221"/>
        <end position="244"/>
    </location>
</feature>
<comment type="caution">
    <text evidence="9">The sequence shown here is derived from an EMBL/GenBank/DDBJ whole genome shotgun (WGS) entry which is preliminary data.</text>
</comment>
<accession>A0A1V1P1F9</accession>
<evidence type="ECO:0000256" key="4">
    <source>
        <dbReference type="ARBA" id="ARBA00022475"/>
    </source>
</evidence>
<dbReference type="Proteomes" id="UP000189670">
    <property type="component" value="Unassembled WGS sequence"/>
</dbReference>
<dbReference type="EMBL" id="ATBP01000897">
    <property type="protein sequence ID" value="ETR68596.1"/>
    <property type="molecule type" value="Genomic_DNA"/>
</dbReference>
<keyword evidence="4" id="KW-1003">Cell membrane</keyword>
<dbReference type="GO" id="GO:0005886">
    <property type="term" value="C:plasma membrane"/>
    <property type="evidence" value="ECO:0007669"/>
    <property type="project" value="UniProtKB-SubCell"/>
</dbReference>
<dbReference type="PANTHER" id="PTHR21716:SF53">
    <property type="entry name" value="PERMEASE PERM-RELATED"/>
    <property type="match status" value="1"/>
</dbReference>
<dbReference type="AlphaFoldDB" id="A0A1V1P1F9"/>
<reference evidence="10" key="1">
    <citation type="submission" date="2012-11" db="EMBL/GenBank/DDBJ databases">
        <authorList>
            <person name="Lucero-Rivera Y.E."/>
            <person name="Tovar-Ramirez D."/>
        </authorList>
    </citation>
    <scope>NUCLEOTIDE SEQUENCE [LARGE SCALE GENOMIC DNA]</scope>
    <source>
        <strain evidence="10">Araruama</strain>
    </source>
</reference>
<comment type="similarity">
    <text evidence="2">Belongs to the autoinducer-2 exporter (AI-2E) (TC 2.A.86) family.</text>
</comment>
<evidence type="ECO:0000256" key="3">
    <source>
        <dbReference type="ARBA" id="ARBA00022448"/>
    </source>
</evidence>
<evidence type="ECO:0000256" key="8">
    <source>
        <dbReference type="SAM" id="Phobius"/>
    </source>
</evidence>
<evidence type="ECO:0000256" key="1">
    <source>
        <dbReference type="ARBA" id="ARBA00004651"/>
    </source>
</evidence>
<dbReference type="Pfam" id="PF01594">
    <property type="entry name" value="AI-2E_transport"/>
    <property type="match status" value="1"/>
</dbReference>
<evidence type="ECO:0000256" key="7">
    <source>
        <dbReference type="ARBA" id="ARBA00023136"/>
    </source>
</evidence>
<keyword evidence="3" id="KW-0813">Transport</keyword>
<dbReference type="GO" id="GO:0055085">
    <property type="term" value="P:transmembrane transport"/>
    <property type="evidence" value="ECO:0007669"/>
    <property type="project" value="TreeGrafter"/>
</dbReference>
<keyword evidence="5 8" id="KW-0812">Transmembrane</keyword>
<evidence type="ECO:0000256" key="6">
    <source>
        <dbReference type="ARBA" id="ARBA00022989"/>
    </source>
</evidence>
<keyword evidence="7 8" id="KW-0472">Membrane</keyword>
<dbReference type="InterPro" id="IPR002549">
    <property type="entry name" value="AI-2E-like"/>
</dbReference>
<feature type="transmembrane region" description="Helical" evidence="8">
    <location>
        <begin position="160"/>
        <end position="179"/>
    </location>
</feature>
<feature type="transmembrane region" description="Helical" evidence="8">
    <location>
        <begin position="101"/>
        <end position="120"/>
    </location>
</feature>
<gene>
    <name evidence="9" type="ORF">OMM_04473</name>
</gene>
<organism evidence="9 10">
    <name type="scientific">Candidatus Magnetoglobus multicellularis str. Araruama</name>
    <dbReference type="NCBI Taxonomy" id="890399"/>
    <lineage>
        <taxon>Bacteria</taxon>
        <taxon>Pseudomonadati</taxon>
        <taxon>Thermodesulfobacteriota</taxon>
        <taxon>Desulfobacteria</taxon>
        <taxon>Desulfobacterales</taxon>
        <taxon>Desulfobacteraceae</taxon>
        <taxon>Candidatus Magnetoglobus</taxon>
    </lineage>
</organism>
<feature type="transmembrane region" description="Helical" evidence="8">
    <location>
        <begin position="250"/>
        <end position="275"/>
    </location>
</feature>
<dbReference type="PANTHER" id="PTHR21716">
    <property type="entry name" value="TRANSMEMBRANE PROTEIN"/>
    <property type="match status" value="1"/>
</dbReference>
<name>A0A1V1P1F9_9BACT</name>
<comment type="subcellular location">
    <subcellularLocation>
        <location evidence="1">Cell membrane</location>
        <topology evidence="1">Multi-pass membrane protein</topology>
    </subcellularLocation>
</comment>
<proteinExistence type="inferred from homology"/>
<sequence length="298" mass="33677">MVERMKIPRIIAVVLVFVIFMTILLILTVVLLPLLSQQIGQFLQQLPSMIATGQAELMRLPEKYPDLLSEQQLKQIIDSLGNELTNLFQQLFSLSMASVRGAISILIYLVLVPLLVFFFLKDKQLLIAWFTDLLPEESELAYRVWREVNVQTGNYIRGKIWEICIVWGVTYVTFIYFGLQFSMLLAFFVGLSVIIPFIGATVMFVPVALIAYFQWGWASEFAYVMLALSIIQLLDGNLLAPLLLSEVVNLHPVAIIVAVLVFGGMFGFVGLFFAIPLATLVHSIMKAWADHRLESKNI</sequence>
<evidence type="ECO:0000256" key="2">
    <source>
        <dbReference type="ARBA" id="ARBA00009773"/>
    </source>
</evidence>
<evidence type="ECO:0000313" key="10">
    <source>
        <dbReference type="Proteomes" id="UP000189670"/>
    </source>
</evidence>
<feature type="transmembrane region" description="Helical" evidence="8">
    <location>
        <begin position="12"/>
        <end position="35"/>
    </location>
</feature>
<evidence type="ECO:0000256" key="5">
    <source>
        <dbReference type="ARBA" id="ARBA00022692"/>
    </source>
</evidence>